<dbReference type="InterPro" id="IPR007627">
    <property type="entry name" value="RNA_pol_sigma70_r2"/>
</dbReference>
<sequence length="324" mass="36011">MASVGETAEKLVAKALWLAKKMATCGAVGEVVVRWGTAAGLGQMALASEPRLPGTFVRISGTMALTLTMGYPCLNLEQGAPSCYWSLQQGLTRTCPRGTGKRPWWQEGCIGLLRGARTFDSKPGFKLSTYVYWWINQAIIKEIAKRSRIVRLLVTFSSVPHLAVEDQFRKRLSDALGSHILWLKDYIFRALVYIHGTLGVRHRDIKPQNVLRHTRKDGKPTNEATKHVIEKLKSLKSAQPLSDDSTPHQVAARNDTYTQVLGPDRPGRVSGVGTGPTPTSMWGNESKEALRSENRLLMQRMMELETSMAEKFAKMESMIRGSQA</sequence>
<comment type="similarity">
    <text evidence="1">Belongs to the sigma-70 factor family.</text>
</comment>
<dbReference type="EMBL" id="NMUH01000076">
    <property type="protein sequence ID" value="MQL70715.1"/>
    <property type="molecule type" value="Genomic_DNA"/>
</dbReference>
<comment type="caution">
    <text evidence="4">The sequence shown here is derived from an EMBL/GenBank/DDBJ whole genome shotgun (WGS) entry which is preliminary data.</text>
</comment>
<dbReference type="Gene3D" id="1.10.510.10">
    <property type="entry name" value="Transferase(Phosphotransferase) domain 1"/>
    <property type="match status" value="1"/>
</dbReference>
<evidence type="ECO:0000313" key="4">
    <source>
        <dbReference type="EMBL" id="MQL70715.1"/>
    </source>
</evidence>
<accession>A0A843TI61</accession>
<dbReference type="GO" id="GO:0006352">
    <property type="term" value="P:DNA-templated transcription initiation"/>
    <property type="evidence" value="ECO:0007669"/>
    <property type="project" value="InterPro"/>
</dbReference>
<evidence type="ECO:0000313" key="5">
    <source>
        <dbReference type="Proteomes" id="UP000652761"/>
    </source>
</evidence>
<dbReference type="PANTHER" id="PTHR30603:SF47">
    <property type="entry name" value="RNA POLYMERASE SIGMA FACTOR SIGD, CHLOROPLASTIC"/>
    <property type="match status" value="1"/>
</dbReference>
<dbReference type="AlphaFoldDB" id="A0A843TI61"/>
<reference evidence="4" key="1">
    <citation type="submission" date="2017-07" db="EMBL/GenBank/DDBJ databases">
        <title>Taro Niue Genome Assembly and Annotation.</title>
        <authorList>
            <person name="Atibalentja N."/>
            <person name="Keating K."/>
            <person name="Fields C.J."/>
        </authorList>
    </citation>
    <scope>NUCLEOTIDE SEQUENCE</scope>
    <source>
        <strain evidence="4">Niue_2</strain>
        <tissue evidence="4">Leaf</tissue>
    </source>
</reference>
<evidence type="ECO:0000259" key="3">
    <source>
        <dbReference type="Pfam" id="PF04542"/>
    </source>
</evidence>
<dbReference type="InterPro" id="IPR004252">
    <property type="entry name" value="Probable_transposase_24"/>
</dbReference>
<dbReference type="PANTHER" id="PTHR30603">
    <property type="entry name" value="RNA POLYMERASE SIGMA FACTOR RPO"/>
    <property type="match status" value="1"/>
</dbReference>
<dbReference type="Gene3D" id="1.10.601.10">
    <property type="entry name" value="RNA Polymerase Primary Sigma Factor"/>
    <property type="match status" value="1"/>
</dbReference>
<gene>
    <name evidence="4" type="ORF">Taro_003039</name>
</gene>
<keyword evidence="5" id="KW-1185">Reference proteome</keyword>
<dbReference type="SUPFAM" id="SSF56112">
    <property type="entry name" value="Protein kinase-like (PK-like)"/>
    <property type="match status" value="1"/>
</dbReference>
<organism evidence="4 5">
    <name type="scientific">Colocasia esculenta</name>
    <name type="common">Wild taro</name>
    <name type="synonym">Arum esculentum</name>
    <dbReference type="NCBI Taxonomy" id="4460"/>
    <lineage>
        <taxon>Eukaryota</taxon>
        <taxon>Viridiplantae</taxon>
        <taxon>Streptophyta</taxon>
        <taxon>Embryophyta</taxon>
        <taxon>Tracheophyta</taxon>
        <taxon>Spermatophyta</taxon>
        <taxon>Magnoliopsida</taxon>
        <taxon>Liliopsida</taxon>
        <taxon>Araceae</taxon>
        <taxon>Aroideae</taxon>
        <taxon>Colocasieae</taxon>
        <taxon>Colocasia</taxon>
    </lineage>
</organism>
<name>A0A843TI61_COLES</name>
<protein>
    <recommendedName>
        <fullName evidence="3">RNA polymerase sigma-70 region 2 domain-containing protein</fullName>
    </recommendedName>
</protein>
<dbReference type="Proteomes" id="UP000652761">
    <property type="component" value="Unassembled WGS sequence"/>
</dbReference>
<evidence type="ECO:0000256" key="1">
    <source>
        <dbReference type="ARBA" id="ARBA00007788"/>
    </source>
</evidence>
<feature type="region of interest" description="Disordered" evidence="2">
    <location>
        <begin position="258"/>
        <end position="286"/>
    </location>
</feature>
<dbReference type="InterPro" id="IPR013325">
    <property type="entry name" value="RNA_pol_sigma_r2"/>
</dbReference>
<dbReference type="SUPFAM" id="SSF88946">
    <property type="entry name" value="Sigma2 domain of RNA polymerase sigma factors"/>
    <property type="match status" value="1"/>
</dbReference>
<feature type="domain" description="RNA polymerase sigma-70 region 2" evidence="3">
    <location>
        <begin position="106"/>
        <end position="148"/>
    </location>
</feature>
<dbReference type="GO" id="GO:0003700">
    <property type="term" value="F:DNA-binding transcription factor activity"/>
    <property type="evidence" value="ECO:0007669"/>
    <property type="project" value="InterPro"/>
</dbReference>
<dbReference type="InterPro" id="IPR050239">
    <property type="entry name" value="Sigma-70_RNA_pol_init_factors"/>
</dbReference>
<proteinExistence type="inferred from homology"/>
<dbReference type="OrthoDB" id="2012130at2759"/>
<evidence type="ECO:0000256" key="2">
    <source>
        <dbReference type="SAM" id="MobiDB-lite"/>
    </source>
</evidence>
<dbReference type="InterPro" id="IPR011009">
    <property type="entry name" value="Kinase-like_dom_sf"/>
</dbReference>
<dbReference type="Pfam" id="PF03004">
    <property type="entry name" value="Transposase_24"/>
    <property type="match status" value="1"/>
</dbReference>
<dbReference type="Pfam" id="PF04542">
    <property type="entry name" value="Sigma70_r2"/>
    <property type="match status" value="1"/>
</dbReference>